<dbReference type="STRING" id="662479.C440_06932"/>
<dbReference type="AlphaFoldDB" id="M0IH47"/>
<organism evidence="2 3">
    <name type="scientific">Haloferax mucosum ATCC BAA-1512</name>
    <dbReference type="NCBI Taxonomy" id="662479"/>
    <lineage>
        <taxon>Archaea</taxon>
        <taxon>Methanobacteriati</taxon>
        <taxon>Methanobacteriota</taxon>
        <taxon>Stenosarchaea group</taxon>
        <taxon>Halobacteria</taxon>
        <taxon>Halobacteriales</taxon>
        <taxon>Haloferacaceae</taxon>
        <taxon>Haloferax</taxon>
    </lineage>
</organism>
<feature type="domain" description="Putative regulatory protein FmdB zinc ribbon" evidence="1">
    <location>
        <begin position="10"/>
        <end position="49"/>
    </location>
</feature>
<accession>M0IH47</accession>
<dbReference type="PATRIC" id="fig|662479.7.peg.1399"/>
<protein>
    <recommendedName>
        <fullName evidence="1">Putative regulatory protein FmdB zinc ribbon domain-containing protein</fullName>
    </recommendedName>
</protein>
<proteinExistence type="predicted"/>
<dbReference type="InterPro" id="IPR055982">
    <property type="entry name" value="DUF7560"/>
</dbReference>
<dbReference type="RefSeq" id="WP_008319598.1">
    <property type="nucleotide sequence ID" value="NZ_AOLN01000011.1"/>
</dbReference>
<evidence type="ECO:0000313" key="2">
    <source>
        <dbReference type="EMBL" id="ELZ94789.1"/>
    </source>
</evidence>
<name>M0IH47_9EURY</name>
<dbReference type="NCBIfam" id="TIGR02605">
    <property type="entry name" value="CxxC_CxxC_SSSS"/>
    <property type="match status" value="1"/>
</dbReference>
<reference evidence="2 3" key="1">
    <citation type="journal article" date="2014" name="PLoS Genet.">
        <title>Phylogenetically driven sequencing of extremely halophilic archaea reveals strategies for static and dynamic osmo-response.</title>
        <authorList>
            <person name="Becker E.A."/>
            <person name="Seitzer P.M."/>
            <person name="Tritt A."/>
            <person name="Larsen D."/>
            <person name="Krusor M."/>
            <person name="Yao A.I."/>
            <person name="Wu D."/>
            <person name="Madern D."/>
            <person name="Eisen J.A."/>
            <person name="Darling A.E."/>
            <person name="Facciotti M.T."/>
        </authorList>
    </citation>
    <scope>NUCLEOTIDE SEQUENCE [LARGE SCALE GENOMIC DNA]</scope>
    <source>
        <strain evidence="2 3">ATCC BAA-1512</strain>
    </source>
</reference>
<dbReference type="EMBL" id="AOLN01000011">
    <property type="protein sequence ID" value="ELZ94789.1"/>
    <property type="molecule type" value="Genomic_DNA"/>
</dbReference>
<dbReference type="OrthoDB" id="284396at2157"/>
<keyword evidence="3" id="KW-1185">Reference proteome</keyword>
<dbReference type="Pfam" id="PF24441">
    <property type="entry name" value="DUF7560"/>
    <property type="match status" value="1"/>
</dbReference>
<evidence type="ECO:0000259" key="1">
    <source>
        <dbReference type="SMART" id="SM00834"/>
    </source>
</evidence>
<dbReference type="Proteomes" id="UP000011550">
    <property type="component" value="Unassembled WGS sequence"/>
</dbReference>
<dbReference type="InterPro" id="IPR013429">
    <property type="entry name" value="Regulatory_FmdB_Zinc_ribbon"/>
</dbReference>
<comment type="caution">
    <text evidence="2">The sequence shown here is derived from an EMBL/GenBank/DDBJ whole genome shotgun (WGS) entry which is preliminary data.</text>
</comment>
<dbReference type="SMART" id="SM00834">
    <property type="entry name" value="CxxC_CXXC_SSSS"/>
    <property type="match status" value="1"/>
</dbReference>
<evidence type="ECO:0000313" key="3">
    <source>
        <dbReference type="Proteomes" id="UP000011550"/>
    </source>
</evidence>
<gene>
    <name evidence="2" type="ORF">C440_06932</name>
</gene>
<sequence length="53" mass="5645">MSARSTTGEYEFACPQCGEGFEVNRGMRGAVLDRGCPICGSVASKRDFSPLSL</sequence>